<evidence type="ECO:0000313" key="1">
    <source>
        <dbReference type="EMBL" id="VDP78582.1"/>
    </source>
</evidence>
<gene>
    <name evidence="1" type="ORF">SMTD_LOCUS18995</name>
</gene>
<name>A0A3P8FQD1_9TREM</name>
<sequence length="59" mass="7314">MLFCGMELYHPASSFELRLKDFVERRVYKQFCSNHYCFVCDCNGDVTFWMFSFSWMRRF</sequence>
<keyword evidence="2" id="KW-1185">Reference proteome</keyword>
<protein>
    <submittedName>
        <fullName evidence="1">Uncharacterized protein</fullName>
    </submittedName>
</protein>
<proteinExistence type="predicted"/>
<dbReference type="EMBL" id="UZAL01041488">
    <property type="protein sequence ID" value="VDP78582.1"/>
    <property type="molecule type" value="Genomic_DNA"/>
</dbReference>
<dbReference type="AlphaFoldDB" id="A0A3P8FQD1"/>
<dbReference type="Proteomes" id="UP000269396">
    <property type="component" value="Unassembled WGS sequence"/>
</dbReference>
<accession>A0A3P8FQD1</accession>
<organism evidence="1 2">
    <name type="scientific">Schistosoma mattheei</name>
    <dbReference type="NCBI Taxonomy" id="31246"/>
    <lineage>
        <taxon>Eukaryota</taxon>
        <taxon>Metazoa</taxon>
        <taxon>Spiralia</taxon>
        <taxon>Lophotrochozoa</taxon>
        <taxon>Platyhelminthes</taxon>
        <taxon>Trematoda</taxon>
        <taxon>Digenea</taxon>
        <taxon>Strigeidida</taxon>
        <taxon>Schistosomatoidea</taxon>
        <taxon>Schistosomatidae</taxon>
        <taxon>Schistosoma</taxon>
    </lineage>
</organism>
<reference evidence="1 2" key="1">
    <citation type="submission" date="2018-11" db="EMBL/GenBank/DDBJ databases">
        <authorList>
            <consortium name="Pathogen Informatics"/>
        </authorList>
    </citation>
    <scope>NUCLEOTIDE SEQUENCE [LARGE SCALE GENOMIC DNA]</scope>
    <source>
        <strain>Denwood</strain>
        <strain evidence="2">Zambia</strain>
    </source>
</reference>
<evidence type="ECO:0000313" key="2">
    <source>
        <dbReference type="Proteomes" id="UP000269396"/>
    </source>
</evidence>